<evidence type="ECO:0000313" key="2">
    <source>
        <dbReference type="Proteomes" id="UP000242715"/>
    </source>
</evidence>
<dbReference type="AlphaFoldDB" id="A0A2Z6LQW1"/>
<dbReference type="EMBL" id="DF973193">
    <property type="protein sequence ID" value="GAU19076.1"/>
    <property type="molecule type" value="Genomic_DNA"/>
</dbReference>
<evidence type="ECO:0000313" key="1">
    <source>
        <dbReference type="EMBL" id="GAU19076.1"/>
    </source>
</evidence>
<keyword evidence="2" id="KW-1185">Reference proteome</keyword>
<accession>A0A2Z6LQW1</accession>
<protein>
    <submittedName>
        <fullName evidence="1">Uncharacterized protein</fullName>
    </submittedName>
</protein>
<reference evidence="2" key="1">
    <citation type="journal article" date="2017" name="Front. Plant Sci.">
        <title>Climate Clever Clovers: New Paradigm to Reduce the Environmental Footprint of Ruminants by Breeding Low Methanogenic Forages Utilizing Haplotype Variation.</title>
        <authorList>
            <person name="Kaur P."/>
            <person name="Appels R."/>
            <person name="Bayer P.E."/>
            <person name="Keeble-Gagnere G."/>
            <person name="Wang J."/>
            <person name="Hirakawa H."/>
            <person name="Shirasawa K."/>
            <person name="Vercoe P."/>
            <person name="Stefanova K."/>
            <person name="Durmic Z."/>
            <person name="Nichols P."/>
            <person name="Revell C."/>
            <person name="Isobe S.N."/>
            <person name="Edwards D."/>
            <person name="Erskine W."/>
        </authorList>
    </citation>
    <scope>NUCLEOTIDE SEQUENCE [LARGE SCALE GENOMIC DNA]</scope>
    <source>
        <strain evidence="2">cv. Daliak</strain>
    </source>
</reference>
<organism evidence="1 2">
    <name type="scientific">Trifolium subterraneum</name>
    <name type="common">Subterranean clover</name>
    <dbReference type="NCBI Taxonomy" id="3900"/>
    <lineage>
        <taxon>Eukaryota</taxon>
        <taxon>Viridiplantae</taxon>
        <taxon>Streptophyta</taxon>
        <taxon>Embryophyta</taxon>
        <taxon>Tracheophyta</taxon>
        <taxon>Spermatophyta</taxon>
        <taxon>Magnoliopsida</taxon>
        <taxon>eudicotyledons</taxon>
        <taxon>Gunneridae</taxon>
        <taxon>Pentapetalae</taxon>
        <taxon>rosids</taxon>
        <taxon>fabids</taxon>
        <taxon>Fabales</taxon>
        <taxon>Fabaceae</taxon>
        <taxon>Papilionoideae</taxon>
        <taxon>50 kb inversion clade</taxon>
        <taxon>NPAAA clade</taxon>
        <taxon>Hologalegina</taxon>
        <taxon>IRL clade</taxon>
        <taxon>Trifolieae</taxon>
        <taxon>Trifolium</taxon>
    </lineage>
</organism>
<sequence>MCRRGWGEEGEGWRWPSSFEWEEDYMRIVAVLWITFSSRLMCQIIGSGILIRITHIVPVEVNVHKDVI</sequence>
<proteinExistence type="predicted"/>
<gene>
    <name evidence="1" type="ORF">TSUD_99380</name>
</gene>
<name>A0A2Z6LQW1_TRISU</name>
<dbReference type="Proteomes" id="UP000242715">
    <property type="component" value="Unassembled WGS sequence"/>
</dbReference>